<evidence type="ECO:0000259" key="6">
    <source>
        <dbReference type="PROSITE" id="PS50893"/>
    </source>
</evidence>
<evidence type="ECO:0000256" key="4">
    <source>
        <dbReference type="ARBA" id="ARBA00022967"/>
    </source>
</evidence>
<evidence type="ECO:0000313" key="8">
    <source>
        <dbReference type="Proteomes" id="UP000638014"/>
    </source>
</evidence>
<dbReference type="InterPro" id="IPR017871">
    <property type="entry name" value="ABC_transporter-like_CS"/>
</dbReference>
<comment type="function">
    <text evidence="5">Part of the ABC transporter complex HmuTUV involved in hemin import. Responsible for energy coupling to the transport system.</text>
</comment>
<comment type="caution">
    <text evidence="7">The sequence shown here is derived from an EMBL/GenBank/DDBJ whole genome shotgun (WGS) entry which is preliminary data.</text>
</comment>
<dbReference type="PANTHER" id="PTHR42794:SF1">
    <property type="entry name" value="HEMIN IMPORT ATP-BINDING PROTEIN HMUV"/>
    <property type="match status" value="1"/>
</dbReference>
<keyword evidence="1" id="KW-0813">Transport</keyword>
<accession>A0A8J6UN21</accession>
<dbReference type="SMART" id="SM00382">
    <property type="entry name" value="AAA"/>
    <property type="match status" value="1"/>
</dbReference>
<dbReference type="CDD" id="cd03214">
    <property type="entry name" value="ABC_Iron-Siderophores_B12_Hemin"/>
    <property type="match status" value="1"/>
</dbReference>
<evidence type="ECO:0000313" key="7">
    <source>
        <dbReference type="EMBL" id="MBD1391320.1"/>
    </source>
</evidence>
<protein>
    <submittedName>
        <fullName evidence="7">Heme ABC transporter ATP-binding protein</fullName>
    </submittedName>
</protein>
<evidence type="ECO:0000256" key="3">
    <source>
        <dbReference type="ARBA" id="ARBA00022840"/>
    </source>
</evidence>
<keyword evidence="8" id="KW-1185">Reference proteome</keyword>
<reference evidence="7" key="1">
    <citation type="submission" date="2020-09" db="EMBL/GenBank/DDBJ databases">
        <title>A novel bacterium of genus Neiella, isolated from South China Sea.</title>
        <authorList>
            <person name="Huang H."/>
            <person name="Mo K."/>
            <person name="Hu Y."/>
        </authorList>
    </citation>
    <scope>NUCLEOTIDE SEQUENCE</scope>
    <source>
        <strain evidence="7">HB171785</strain>
    </source>
</reference>
<keyword evidence="2" id="KW-0547">Nucleotide-binding</keyword>
<evidence type="ECO:0000256" key="2">
    <source>
        <dbReference type="ARBA" id="ARBA00022741"/>
    </source>
</evidence>
<dbReference type="GO" id="GO:0005524">
    <property type="term" value="F:ATP binding"/>
    <property type="evidence" value="ECO:0007669"/>
    <property type="project" value="UniProtKB-KW"/>
</dbReference>
<dbReference type="PROSITE" id="PS50893">
    <property type="entry name" value="ABC_TRANSPORTER_2"/>
    <property type="match status" value="1"/>
</dbReference>
<dbReference type="GO" id="GO:0016887">
    <property type="term" value="F:ATP hydrolysis activity"/>
    <property type="evidence" value="ECO:0007669"/>
    <property type="project" value="InterPro"/>
</dbReference>
<dbReference type="RefSeq" id="WP_191146376.1">
    <property type="nucleotide sequence ID" value="NZ_JACXAF010000034.1"/>
</dbReference>
<dbReference type="SUPFAM" id="SSF52540">
    <property type="entry name" value="P-loop containing nucleoside triphosphate hydrolases"/>
    <property type="match status" value="1"/>
</dbReference>
<organism evidence="7 8">
    <name type="scientific">Neiella litorisoli</name>
    <dbReference type="NCBI Taxonomy" id="2771431"/>
    <lineage>
        <taxon>Bacteria</taxon>
        <taxon>Pseudomonadati</taxon>
        <taxon>Pseudomonadota</taxon>
        <taxon>Gammaproteobacteria</taxon>
        <taxon>Alteromonadales</taxon>
        <taxon>Echinimonadaceae</taxon>
        <taxon>Neiella</taxon>
    </lineage>
</organism>
<feature type="domain" description="ABC transporter" evidence="6">
    <location>
        <begin position="2"/>
        <end position="238"/>
    </location>
</feature>
<dbReference type="EMBL" id="JACXAF010000034">
    <property type="protein sequence ID" value="MBD1391320.1"/>
    <property type="molecule type" value="Genomic_DNA"/>
</dbReference>
<sequence>MLTVTNISYRAGHRQLLDIDTLTLNGGELSALLGPNGAGKSTLLKAISGDIRATGQIELHGRPINQWPALERAKHVGVLPQQSQLTFPFSAEEVVALGLTPLTLSKQQAQRAIEQVMAETDCLRFAKRSFPSLSGGERQRVQLARVLLQLSQAQTTPLLLLDEPTSAQDLGQQHQILALAQKLAHQRGFAVLAVLHDLNQVLQYCDHCALLESGKLVAQGTPSAVLDTDTIAQYWQHQVERVELANGRVAVF</sequence>
<name>A0A8J6UN21_9GAMM</name>
<dbReference type="Proteomes" id="UP000638014">
    <property type="component" value="Unassembled WGS sequence"/>
</dbReference>
<dbReference type="PANTHER" id="PTHR42794">
    <property type="entry name" value="HEMIN IMPORT ATP-BINDING PROTEIN HMUV"/>
    <property type="match status" value="1"/>
</dbReference>
<gene>
    <name evidence="7" type="ORF">IC617_17980</name>
</gene>
<dbReference type="Gene3D" id="3.40.50.300">
    <property type="entry name" value="P-loop containing nucleotide triphosphate hydrolases"/>
    <property type="match status" value="1"/>
</dbReference>
<dbReference type="Pfam" id="PF00005">
    <property type="entry name" value="ABC_tran"/>
    <property type="match status" value="1"/>
</dbReference>
<dbReference type="PROSITE" id="PS00211">
    <property type="entry name" value="ABC_TRANSPORTER_1"/>
    <property type="match status" value="1"/>
</dbReference>
<keyword evidence="3 7" id="KW-0067">ATP-binding</keyword>
<dbReference type="NCBIfam" id="NF010068">
    <property type="entry name" value="PRK13548.1"/>
    <property type="match status" value="1"/>
</dbReference>
<proteinExistence type="predicted"/>
<dbReference type="InterPro" id="IPR003593">
    <property type="entry name" value="AAA+_ATPase"/>
</dbReference>
<dbReference type="InterPro" id="IPR027417">
    <property type="entry name" value="P-loop_NTPase"/>
</dbReference>
<evidence type="ECO:0000256" key="1">
    <source>
        <dbReference type="ARBA" id="ARBA00022448"/>
    </source>
</evidence>
<keyword evidence="4" id="KW-1278">Translocase</keyword>
<evidence type="ECO:0000256" key="5">
    <source>
        <dbReference type="ARBA" id="ARBA00037066"/>
    </source>
</evidence>
<dbReference type="AlphaFoldDB" id="A0A8J6UN21"/>
<dbReference type="InterPro" id="IPR003439">
    <property type="entry name" value="ABC_transporter-like_ATP-bd"/>
</dbReference>